<keyword evidence="3 9" id="KW-0813">Transport</keyword>
<dbReference type="GO" id="GO:0022857">
    <property type="term" value="F:transmembrane transporter activity"/>
    <property type="evidence" value="ECO:0007669"/>
    <property type="project" value="InterPro"/>
</dbReference>
<feature type="transmembrane region" description="Helical" evidence="9">
    <location>
        <begin position="27"/>
        <end position="45"/>
    </location>
</feature>
<evidence type="ECO:0000259" key="10">
    <source>
        <dbReference type="PROSITE" id="PS50928"/>
    </source>
</evidence>
<dbReference type="InterPro" id="IPR043429">
    <property type="entry name" value="ArtM/GltK/GlnP/TcyL/YhdX-like"/>
</dbReference>
<feature type="transmembrane region" description="Helical" evidence="9">
    <location>
        <begin position="266"/>
        <end position="285"/>
    </location>
</feature>
<dbReference type="GO" id="GO:0043190">
    <property type="term" value="C:ATP-binding cassette (ABC) transporter complex"/>
    <property type="evidence" value="ECO:0007669"/>
    <property type="project" value="InterPro"/>
</dbReference>
<evidence type="ECO:0000256" key="4">
    <source>
        <dbReference type="ARBA" id="ARBA00022475"/>
    </source>
</evidence>
<keyword evidence="6" id="KW-0029">Amino-acid transport</keyword>
<dbReference type="SUPFAM" id="SSF161098">
    <property type="entry name" value="MetI-like"/>
    <property type="match status" value="1"/>
</dbReference>
<gene>
    <name evidence="11" type="ORF">C0081_07225</name>
</gene>
<evidence type="ECO:0000256" key="8">
    <source>
        <dbReference type="ARBA" id="ARBA00023136"/>
    </source>
</evidence>
<evidence type="ECO:0000256" key="3">
    <source>
        <dbReference type="ARBA" id="ARBA00022448"/>
    </source>
</evidence>
<dbReference type="InterPro" id="IPR035906">
    <property type="entry name" value="MetI-like_sf"/>
</dbReference>
<feature type="transmembrane region" description="Helical" evidence="9">
    <location>
        <begin position="131"/>
        <end position="151"/>
    </location>
</feature>
<dbReference type="OrthoDB" id="9808531at2"/>
<evidence type="ECO:0000256" key="9">
    <source>
        <dbReference type="RuleBase" id="RU363032"/>
    </source>
</evidence>
<evidence type="ECO:0000256" key="1">
    <source>
        <dbReference type="ARBA" id="ARBA00004429"/>
    </source>
</evidence>
<feature type="transmembrane region" description="Helical" evidence="9">
    <location>
        <begin position="367"/>
        <end position="388"/>
    </location>
</feature>
<accession>A0A2N5XU17</accession>
<dbReference type="NCBIfam" id="TIGR01726">
    <property type="entry name" value="HEQRo_perm_3TM"/>
    <property type="match status" value="1"/>
</dbReference>
<evidence type="ECO:0000313" key="11">
    <source>
        <dbReference type="EMBL" id="PLW77908.1"/>
    </source>
</evidence>
<reference evidence="11 12" key="1">
    <citation type="submission" date="2018-01" db="EMBL/GenBank/DDBJ databases">
        <title>The draft genome sequence of Cohaesibacter sp. H1304.</title>
        <authorList>
            <person name="Wang N.-N."/>
            <person name="Du Z.-J."/>
        </authorList>
    </citation>
    <scope>NUCLEOTIDE SEQUENCE [LARGE SCALE GENOMIC DNA]</scope>
    <source>
        <strain evidence="11 12">H1304</strain>
    </source>
</reference>
<dbReference type="Proteomes" id="UP000234881">
    <property type="component" value="Unassembled WGS sequence"/>
</dbReference>
<dbReference type="InterPro" id="IPR000515">
    <property type="entry name" value="MetI-like"/>
</dbReference>
<evidence type="ECO:0000256" key="2">
    <source>
        <dbReference type="ARBA" id="ARBA00010072"/>
    </source>
</evidence>
<evidence type="ECO:0000256" key="5">
    <source>
        <dbReference type="ARBA" id="ARBA00022692"/>
    </source>
</evidence>
<dbReference type="PANTHER" id="PTHR30614:SF37">
    <property type="entry name" value="AMINO-ACID ABC TRANSPORTER PERMEASE PROTEIN YHDX-RELATED"/>
    <property type="match status" value="1"/>
</dbReference>
<dbReference type="PANTHER" id="PTHR30614">
    <property type="entry name" value="MEMBRANE COMPONENT OF AMINO ACID ABC TRANSPORTER"/>
    <property type="match status" value="1"/>
</dbReference>
<dbReference type="Gene3D" id="1.10.3720.10">
    <property type="entry name" value="MetI-like"/>
    <property type="match status" value="2"/>
</dbReference>
<comment type="similarity">
    <text evidence="2">Belongs to the binding-protein-dependent transport system permease family. HisMQ subfamily.</text>
</comment>
<feature type="transmembrane region" description="Helical" evidence="9">
    <location>
        <begin position="97"/>
        <end position="119"/>
    </location>
</feature>
<feature type="domain" description="ABC transmembrane type-1" evidence="10">
    <location>
        <begin position="93"/>
        <end position="385"/>
    </location>
</feature>
<name>A0A2N5XU17_9HYPH</name>
<keyword evidence="4" id="KW-1003">Cell membrane</keyword>
<evidence type="ECO:0000256" key="7">
    <source>
        <dbReference type="ARBA" id="ARBA00022989"/>
    </source>
</evidence>
<evidence type="ECO:0000313" key="12">
    <source>
        <dbReference type="Proteomes" id="UP000234881"/>
    </source>
</evidence>
<dbReference type="GO" id="GO:0006865">
    <property type="term" value="P:amino acid transport"/>
    <property type="evidence" value="ECO:0007669"/>
    <property type="project" value="UniProtKB-KW"/>
</dbReference>
<organism evidence="11 12">
    <name type="scientific">Cohaesibacter celericrescens</name>
    <dbReference type="NCBI Taxonomy" id="2067669"/>
    <lineage>
        <taxon>Bacteria</taxon>
        <taxon>Pseudomonadati</taxon>
        <taxon>Pseudomonadota</taxon>
        <taxon>Alphaproteobacteria</taxon>
        <taxon>Hyphomicrobiales</taxon>
        <taxon>Cohaesibacteraceae</taxon>
    </lineage>
</organism>
<dbReference type="CDD" id="cd06261">
    <property type="entry name" value="TM_PBP2"/>
    <property type="match status" value="2"/>
</dbReference>
<keyword evidence="5 9" id="KW-0812">Transmembrane</keyword>
<proteinExistence type="inferred from homology"/>
<dbReference type="RefSeq" id="WP_101533149.1">
    <property type="nucleotide sequence ID" value="NZ_PKUQ01000013.1"/>
</dbReference>
<sequence>MAANAQKAGDNSSAKGSIFNDPKVRGLVYQVLLIGGLAYLIWSIIQNASYNLEKQNIASGFGFMDGTAGFLPNQALIELSAVSSYGRMLVAGLLNTLLIAVIGIFFATIVGFIVGIARLSNNWVIAKMATVYIEIVRNIPLLLQMFFWYFAVLRALPHPKQSYDFGAGFFLNNRGFFMPKPIFEDGSSFIGYALIAAVIGIFLLSKWAKKRQIATGQRFPVFMTSLGLLIGLPLVAYFIAGMPISADLSALKGFNFKGGMKVIPEFVALLLALTIYTGAFIAEIVRAGILAVSHGQTEAASALGLRKGPTLRLIVVPQAMRVIIPPLTSQFLNLTKNSSLAVAIAYPDVVSIGGTVLNQTGQAIEIIGIWMIIYLSLSLITSMLMNWYNRSLALVER</sequence>
<protein>
    <submittedName>
        <fullName evidence="11">Amino acid ABC transporter permease</fullName>
    </submittedName>
</protein>
<dbReference type="AlphaFoldDB" id="A0A2N5XU17"/>
<dbReference type="InterPro" id="IPR010065">
    <property type="entry name" value="AA_ABC_transptr_permease_3TM"/>
</dbReference>
<keyword evidence="7 9" id="KW-1133">Transmembrane helix</keyword>
<feature type="transmembrane region" description="Helical" evidence="9">
    <location>
        <begin position="189"/>
        <end position="207"/>
    </location>
</feature>
<keyword evidence="12" id="KW-1185">Reference proteome</keyword>
<evidence type="ECO:0000256" key="6">
    <source>
        <dbReference type="ARBA" id="ARBA00022970"/>
    </source>
</evidence>
<dbReference type="EMBL" id="PKUQ01000013">
    <property type="protein sequence ID" value="PLW77908.1"/>
    <property type="molecule type" value="Genomic_DNA"/>
</dbReference>
<dbReference type="Pfam" id="PF00528">
    <property type="entry name" value="BPD_transp_1"/>
    <property type="match status" value="1"/>
</dbReference>
<comment type="subcellular location">
    <subcellularLocation>
        <location evidence="1">Cell inner membrane</location>
        <topology evidence="1">Multi-pass membrane protein</topology>
    </subcellularLocation>
    <subcellularLocation>
        <location evidence="9">Cell membrane</location>
        <topology evidence="9">Multi-pass membrane protein</topology>
    </subcellularLocation>
</comment>
<comment type="caution">
    <text evidence="11">The sequence shown here is derived from an EMBL/GenBank/DDBJ whole genome shotgun (WGS) entry which is preliminary data.</text>
</comment>
<feature type="transmembrane region" description="Helical" evidence="9">
    <location>
        <begin position="219"/>
        <end position="246"/>
    </location>
</feature>
<keyword evidence="8 9" id="KW-0472">Membrane</keyword>
<dbReference type="PROSITE" id="PS50928">
    <property type="entry name" value="ABC_TM1"/>
    <property type="match status" value="1"/>
</dbReference>